<protein>
    <recommendedName>
        <fullName evidence="3">DUF4238 domain-containing protein</fullName>
    </recommendedName>
</protein>
<accession>A0ABW5PPG9</accession>
<evidence type="ECO:0000313" key="1">
    <source>
        <dbReference type="EMBL" id="MFD2616752.1"/>
    </source>
</evidence>
<dbReference type="EMBL" id="JBHUMR010000008">
    <property type="protein sequence ID" value="MFD2616752.1"/>
    <property type="molecule type" value="Genomic_DNA"/>
</dbReference>
<dbReference type="Proteomes" id="UP001597458">
    <property type="component" value="Unassembled WGS sequence"/>
</dbReference>
<keyword evidence="2" id="KW-1185">Reference proteome</keyword>
<organism evidence="1 2">
    <name type="scientific">Terrilactibacillus laevilacticus</name>
    <dbReference type="NCBI Taxonomy" id="1380157"/>
    <lineage>
        <taxon>Bacteria</taxon>
        <taxon>Bacillati</taxon>
        <taxon>Bacillota</taxon>
        <taxon>Bacilli</taxon>
        <taxon>Bacillales</taxon>
        <taxon>Bacillaceae</taxon>
        <taxon>Terrilactibacillus</taxon>
    </lineage>
</organism>
<comment type="caution">
    <text evidence="1">The sequence shown here is derived from an EMBL/GenBank/DDBJ whole genome shotgun (WGS) entry which is preliminary data.</text>
</comment>
<name>A0ABW5PPG9_9BACI</name>
<proteinExistence type="predicted"/>
<sequence>MFLNHVCFESILEPERIIIPSEIYKRIKVIKVIKDETLGYRESIERKQDIQKDKAIFIVNPLDSAWVDAMVIDNELFVIESLFPKLNLNGKKVYEQGDLNRSNLDTILLFEKHRFMNEARKQFKVAKKHAKNIASIMDHATQYDQLNQFLNHLSVQLFKNEQVVETKEIFLSSCQYGTILQPALDPLFMIRNIRHFIILKGTNQQSISTCLHQLKKVAMIEEHAPISYYCPFYTEDIDMLYLPKMKIAILDGMSPHRFEPIHPKDKIYNLDYIVMDQEKRLEHISDLNEYMKCYHHYMNKGYYALHQAKYYQNQLLAFSSHKDQILHYVDENK</sequence>
<evidence type="ECO:0008006" key="3">
    <source>
        <dbReference type="Google" id="ProtNLM"/>
    </source>
</evidence>
<reference evidence="2" key="1">
    <citation type="journal article" date="2019" name="Int. J. Syst. Evol. Microbiol.">
        <title>The Global Catalogue of Microorganisms (GCM) 10K type strain sequencing project: providing services to taxonomists for standard genome sequencing and annotation.</title>
        <authorList>
            <consortium name="The Broad Institute Genomics Platform"/>
            <consortium name="The Broad Institute Genome Sequencing Center for Infectious Disease"/>
            <person name="Wu L."/>
            <person name="Ma J."/>
        </authorList>
    </citation>
    <scope>NUCLEOTIDE SEQUENCE [LARGE SCALE GENOMIC DNA]</scope>
    <source>
        <strain evidence="2">TISTR 2241</strain>
    </source>
</reference>
<evidence type="ECO:0000313" key="2">
    <source>
        <dbReference type="Proteomes" id="UP001597458"/>
    </source>
</evidence>
<gene>
    <name evidence="1" type="ORF">ACFSTF_05445</name>
</gene>
<dbReference type="RefSeq" id="WP_141189397.1">
    <property type="nucleotide sequence ID" value="NZ_JBHUMR010000008.1"/>
</dbReference>